<comment type="subcellular location">
    <subcellularLocation>
        <location evidence="1">Cell membrane</location>
        <topology evidence="1">Peripheral membrane protein</topology>
    </subcellularLocation>
</comment>
<evidence type="ECO:0000313" key="16">
    <source>
        <dbReference type="Proteomes" id="UP000509626"/>
    </source>
</evidence>
<keyword evidence="7" id="KW-0472">Membrane</keyword>
<keyword evidence="4" id="KW-0547">Nucleotide-binding</keyword>
<evidence type="ECO:0000256" key="1">
    <source>
        <dbReference type="ARBA" id="ARBA00004202"/>
    </source>
</evidence>
<dbReference type="Pfam" id="PF17912">
    <property type="entry name" value="OB_MalK"/>
    <property type="match status" value="1"/>
</dbReference>
<evidence type="ECO:0000256" key="6">
    <source>
        <dbReference type="ARBA" id="ARBA00022967"/>
    </source>
</evidence>
<dbReference type="EMBL" id="CP058579">
    <property type="protein sequence ID" value="QLG61913.1"/>
    <property type="molecule type" value="Genomic_DNA"/>
</dbReference>
<keyword evidence="6" id="KW-1278">Translocase</keyword>
<name>A0A7D5LAA7_9EURY</name>
<dbReference type="SMART" id="SM00382">
    <property type="entry name" value="AAA"/>
    <property type="match status" value="1"/>
</dbReference>
<dbReference type="SUPFAM" id="SSF52540">
    <property type="entry name" value="P-loop containing nucleoside triphosphate hydrolases"/>
    <property type="match status" value="1"/>
</dbReference>
<dbReference type="GO" id="GO:0140359">
    <property type="term" value="F:ABC-type transporter activity"/>
    <property type="evidence" value="ECO:0007669"/>
    <property type="project" value="InterPro"/>
</dbReference>
<comment type="similarity">
    <text evidence="11">Belongs to the ABC transporter superfamily. Carbohydrate uptake transporter-1 (CUT1) (TC 3.A.1.1) family.</text>
</comment>
<dbReference type="GO" id="GO:0008643">
    <property type="term" value="P:carbohydrate transport"/>
    <property type="evidence" value="ECO:0007669"/>
    <property type="project" value="InterPro"/>
</dbReference>
<evidence type="ECO:0000256" key="4">
    <source>
        <dbReference type="ARBA" id="ARBA00022741"/>
    </source>
</evidence>
<accession>A0A7D5LAA7</accession>
<dbReference type="RefSeq" id="WP_179268498.1">
    <property type="nucleotide sequence ID" value="NZ_CP058579.1"/>
</dbReference>
<dbReference type="Gene3D" id="3.40.50.300">
    <property type="entry name" value="P-loop containing nucleotide triphosphate hydrolases"/>
    <property type="match status" value="1"/>
</dbReference>
<dbReference type="InterPro" id="IPR003593">
    <property type="entry name" value="AAA+_ATPase"/>
</dbReference>
<dbReference type="Proteomes" id="UP000509626">
    <property type="component" value="Chromosome"/>
</dbReference>
<comment type="catalytic activity">
    <reaction evidence="8">
        <text>D-xylose(out) + ATP + H2O = D-xylose(in) + ADP + phosphate + H(+)</text>
        <dbReference type="Rhea" id="RHEA:29899"/>
        <dbReference type="ChEBI" id="CHEBI:15377"/>
        <dbReference type="ChEBI" id="CHEBI:15378"/>
        <dbReference type="ChEBI" id="CHEBI:30616"/>
        <dbReference type="ChEBI" id="CHEBI:43474"/>
        <dbReference type="ChEBI" id="CHEBI:53455"/>
        <dbReference type="ChEBI" id="CHEBI:456216"/>
        <dbReference type="EC" id="7.5.2.13"/>
    </reaction>
    <physiologicalReaction direction="left-to-right" evidence="8">
        <dbReference type="Rhea" id="RHEA:29900"/>
    </physiologicalReaction>
</comment>
<evidence type="ECO:0000256" key="9">
    <source>
        <dbReference type="ARBA" id="ARBA00051890"/>
    </source>
</evidence>
<dbReference type="SUPFAM" id="SSF50331">
    <property type="entry name" value="MOP-like"/>
    <property type="match status" value="1"/>
</dbReference>
<dbReference type="GO" id="GO:0005524">
    <property type="term" value="F:ATP binding"/>
    <property type="evidence" value="ECO:0007669"/>
    <property type="project" value="UniProtKB-KW"/>
</dbReference>
<keyword evidence="5 15" id="KW-0067">ATP-binding</keyword>
<reference evidence="15 16" key="1">
    <citation type="submission" date="2020-06" db="EMBL/GenBank/DDBJ databases">
        <title>NJ-3-1, isolated from saline soil.</title>
        <authorList>
            <person name="Cui H.L."/>
            <person name="Shi X."/>
        </authorList>
    </citation>
    <scope>NUCLEOTIDE SEQUENCE [LARGE SCALE GENOMIC DNA]</scope>
    <source>
        <strain evidence="15 16">NJ-3-1</strain>
    </source>
</reference>
<gene>
    <name evidence="15" type="ORF">HUG12_09345</name>
</gene>
<evidence type="ECO:0000256" key="11">
    <source>
        <dbReference type="ARBA" id="ARBA00061029"/>
    </source>
</evidence>
<dbReference type="InterPro" id="IPR040582">
    <property type="entry name" value="OB_MalK-like"/>
</dbReference>
<dbReference type="InterPro" id="IPR015855">
    <property type="entry name" value="ABC_transpr_MalK-like"/>
</dbReference>
<comment type="subunit">
    <text evidence="12">The complex is composed of two ATP-binding proteins (XacJ and XacK), two transmembrane proteins (XacH and XacI) and a solute-binding protein (XacG).</text>
</comment>
<dbReference type="CDD" id="cd03301">
    <property type="entry name" value="ABC_MalK_N"/>
    <property type="match status" value="1"/>
</dbReference>
<evidence type="ECO:0000256" key="5">
    <source>
        <dbReference type="ARBA" id="ARBA00022840"/>
    </source>
</evidence>
<evidence type="ECO:0000259" key="14">
    <source>
        <dbReference type="PROSITE" id="PS50893"/>
    </source>
</evidence>
<dbReference type="PANTHER" id="PTHR43875:SF15">
    <property type="entry name" value="TREHALOSE IMPORT ATP-BINDING PROTEIN SUGC"/>
    <property type="match status" value="1"/>
</dbReference>
<evidence type="ECO:0000256" key="2">
    <source>
        <dbReference type="ARBA" id="ARBA00022448"/>
    </source>
</evidence>
<protein>
    <recommendedName>
        <fullName evidence="13">ABC-type D-xylose/L-arabinose transporter</fullName>
        <ecNumber evidence="13">7.5.2.13</ecNumber>
    </recommendedName>
</protein>
<dbReference type="KEGG" id="halu:HUG12_09345"/>
<dbReference type="InterPro" id="IPR012340">
    <property type="entry name" value="NA-bd_OB-fold"/>
</dbReference>
<dbReference type="FunFam" id="3.40.50.300:FF:000042">
    <property type="entry name" value="Maltose/maltodextrin ABC transporter, ATP-binding protein"/>
    <property type="match status" value="1"/>
</dbReference>
<dbReference type="PANTHER" id="PTHR43875">
    <property type="entry name" value="MALTODEXTRIN IMPORT ATP-BINDING PROTEIN MSMX"/>
    <property type="match status" value="1"/>
</dbReference>
<comment type="catalytic activity">
    <reaction evidence="9">
        <text>L-arabinose(out) + ATP + H2O = L-arabinose(in) + ADP + phosphate + H(+)</text>
        <dbReference type="Rhea" id="RHEA:30007"/>
        <dbReference type="ChEBI" id="CHEBI:15377"/>
        <dbReference type="ChEBI" id="CHEBI:15378"/>
        <dbReference type="ChEBI" id="CHEBI:17535"/>
        <dbReference type="ChEBI" id="CHEBI:30616"/>
        <dbReference type="ChEBI" id="CHEBI:43474"/>
        <dbReference type="ChEBI" id="CHEBI:456216"/>
        <dbReference type="EC" id="7.5.2.13"/>
    </reaction>
    <physiologicalReaction direction="left-to-right" evidence="9">
        <dbReference type="Rhea" id="RHEA:30008"/>
    </physiologicalReaction>
</comment>
<keyword evidence="3" id="KW-1003">Cell membrane</keyword>
<comment type="function">
    <text evidence="10">Part of the ABC transporter complex XacGHIJK involved in the uptake of xylose and arabinose. Responsible for energy coupling to the transport system.</text>
</comment>
<dbReference type="PROSITE" id="PS00211">
    <property type="entry name" value="ABC_TRANSPORTER_1"/>
    <property type="match status" value="1"/>
</dbReference>
<dbReference type="InterPro" id="IPR017871">
    <property type="entry name" value="ABC_transporter-like_CS"/>
</dbReference>
<evidence type="ECO:0000256" key="13">
    <source>
        <dbReference type="ARBA" id="ARBA00066315"/>
    </source>
</evidence>
<dbReference type="AlphaFoldDB" id="A0A7D5LAA7"/>
<sequence length="371" mass="41539">MSAIEVKDLRKEYQVSQRTEIAVEGVDLRINEGEFLTLVGPSGCGKTTTLRCIAGLETPTSGRILYGEEDITDVPASKRDLAMMFQDIALYPHMTSFKNIAYPLKIDNVSKDEQKEQVEEAAEIMQINDLLDKYPGELSGGQQQRVALARTIVQNPQAFLMDEPLSDLDAKLQVDVRKEVQRVHQQLQKPTVYVTHNQEEAMTMSDRIAVMNDGRLEQVGNREDLYHYPTNVFVANFIGNPSMNFLDATLESLSPDDGTVTVEDTTLEFKTDRILTDSNPTEVTLGIRPISISLRHGSRKNTLNGELMLHEPIDDRAQITIETNQGELIALISAENDFSVGDMISLEIDVDNLYLFDSKTEKLVAKSGNRE</sequence>
<dbReference type="Gene3D" id="2.40.50.100">
    <property type="match status" value="1"/>
</dbReference>
<dbReference type="Pfam" id="PF00005">
    <property type="entry name" value="ABC_tran"/>
    <property type="match status" value="1"/>
</dbReference>
<dbReference type="Gene3D" id="2.40.50.140">
    <property type="entry name" value="Nucleic acid-binding proteins"/>
    <property type="match status" value="1"/>
</dbReference>
<dbReference type="InterPro" id="IPR003439">
    <property type="entry name" value="ABC_transporter-like_ATP-bd"/>
</dbReference>
<evidence type="ECO:0000256" key="12">
    <source>
        <dbReference type="ARBA" id="ARBA00065962"/>
    </source>
</evidence>
<dbReference type="InterPro" id="IPR047641">
    <property type="entry name" value="ABC_transpr_MalK/UgpC-like"/>
</dbReference>
<dbReference type="GO" id="GO:0055052">
    <property type="term" value="C:ATP-binding cassette (ABC) transporter complex, substrate-binding subunit-containing"/>
    <property type="evidence" value="ECO:0007669"/>
    <property type="project" value="TreeGrafter"/>
</dbReference>
<dbReference type="EC" id="7.5.2.13" evidence="13"/>
<keyword evidence="2" id="KW-0813">Transport</keyword>
<evidence type="ECO:0000256" key="8">
    <source>
        <dbReference type="ARBA" id="ARBA00050355"/>
    </source>
</evidence>
<dbReference type="OrthoDB" id="18368at2157"/>
<proteinExistence type="inferred from homology"/>
<evidence type="ECO:0000256" key="3">
    <source>
        <dbReference type="ARBA" id="ARBA00022475"/>
    </source>
</evidence>
<evidence type="ECO:0000256" key="10">
    <source>
        <dbReference type="ARBA" id="ARBA00053454"/>
    </source>
</evidence>
<feature type="domain" description="ABC transporter" evidence="14">
    <location>
        <begin position="4"/>
        <end position="238"/>
    </location>
</feature>
<evidence type="ECO:0000313" key="15">
    <source>
        <dbReference type="EMBL" id="QLG61913.1"/>
    </source>
</evidence>
<dbReference type="InterPro" id="IPR008995">
    <property type="entry name" value="Mo/tungstate-bd_C_term_dom"/>
</dbReference>
<keyword evidence="16" id="KW-1185">Reference proteome</keyword>
<evidence type="ECO:0000256" key="7">
    <source>
        <dbReference type="ARBA" id="ARBA00023136"/>
    </source>
</evidence>
<dbReference type="GeneID" id="56037662"/>
<dbReference type="InterPro" id="IPR027417">
    <property type="entry name" value="P-loop_NTPase"/>
</dbReference>
<organism evidence="15 16">
    <name type="scientific">Halorarum salinum</name>
    <dbReference type="NCBI Taxonomy" id="2743089"/>
    <lineage>
        <taxon>Archaea</taxon>
        <taxon>Methanobacteriati</taxon>
        <taxon>Methanobacteriota</taxon>
        <taxon>Stenosarchaea group</taxon>
        <taxon>Halobacteria</taxon>
        <taxon>Halobacteriales</taxon>
        <taxon>Haloferacaceae</taxon>
        <taxon>Halorarum</taxon>
    </lineage>
</organism>
<dbReference type="PROSITE" id="PS50893">
    <property type="entry name" value="ABC_TRANSPORTER_2"/>
    <property type="match status" value="1"/>
</dbReference>
<dbReference type="GO" id="GO:0016887">
    <property type="term" value="F:ATP hydrolysis activity"/>
    <property type="evidence" value="ECO:0007669"/>
    <property type="project" value="InterPro"/>
</dbReference>